<feature type="transmembrane region" description="Helical" evidence="7">
    <location>
        <begin position="392"/>
        <end position="409"/>
    </location>
</feature>
<evidence type="ECO:0000256" key="5">
    <source>
        <dbReference type="ARBA" id="ARBA00022989"/>
    </source>
</evidence>
<evidence type="ECO:0000256" key="2">
    <source>
        <dbReference type="ARBA" id="ARBA00005262"/>
    </source>
</evidence>
<dbReference type="InterPro" id="IPR014047">
    <property type="entry name" value="Chr_Tranpt_l_chain"/>
</dbReference>
<dbReference type="InterPro" id="IPR003370">
    <property type="entry name" value="Chromate_transpt"/>
</dbReference>
<feature type="transmembrane region" description="Helical" evidence="7">
    <location>
        <begin position="149"/>
        <end position="182"/>
    </location>
</feature>
<name>V5SEP8_9HYPH</name>
<accession>V5SEP8</accession>
<dbReference type="AlphaFoldDB" id="V5SEP8"/>
<evidence type="ECO:0000256" key="4">
    <source>
        <dbReference type="ARBA" id="ARBA00022692"/>
    </source>
</evidence>
<dbReference type="KEGG" id="hni:W911_08560"/>
<dbReference type="PANTHER" id="PTHR33567">
    <property type="entry name" value="CHROMATE ION TRANSPORTER (EUROFUNG)"/>
    <property type="match status" value="1"/>
</dbReference>
<evidence type="ECO:0000256" key="6">
    <source>
        <dbReference type="ARBA" id="ARBA00023136"/>
    </source>
</evidence>
<dbReference type="GO" id="GO:0015109">
    <property type="term" value="F:chromate transmembrane transporter activity"/>
    <property type="evidence" value="ECO:0007669"/>
    <property type="project" value="InterPro"/>
</dbReference>
<keyword evidence="5 7" id="KW-1133">Transmembrane helix</keyword>
<dbReference type="HOGENOM" id="CLU_018106_0_0_5"/>
<feature type="transmembrane region" description="Helical" evidence="7">
    <location>
        <begin position="117"/>
        <end position="137"/>
    </location>
</feature>
<reference evidence="8 9" key="1">
    <citation type="journal article" date="2014" name="Genome Announc.">
        <title>Complete Genome Sequence of Hyphomicrobium nitrativorans Strain NL23, a Denitrifying Bacterium Isolated from Biofilm of a Methanol-Fed Denitrification System Treating Seawater at the Montreal Biodome.</title>
        <authorList>
            <person name="Martineau C."/>
            <person name="Villeneuve C."/>
            <person name="Mauffrey F."/>
            <person name="Villemur R."/>
        </authorList>
    </citation>
    <scope>NUCLEOTIDE SEQUENCE [LARGE SCALE GENOMIC DNA]</scope>
    <source>
        <strain evidence="8">NL23</strain>
    </source>
</reference>
<comment type="similarity">
    <text evidence="2">Belongs to the chromate ion transporter (CHR) (TC 2.A.51) family.</text>
</comment>
<feature type="transmembrane region" description="Helical" evidence="7">
    <location>
        <begin position="350"/>
        <end position="372"/>
    </location>
</feature>
<keyword evidence="3" id="KW-1003">Cell membrane</keyword>
<dbReference type="EMBL" id="CP006912">
    <property type="protein sequence ID" value="AHB48434.1"/>
    <property type="molecule type" value="Genomic_DNA"/>
</dbReference>
<dbReference type="NCBIfam" id="TIGR00937">
    <property type="entry name" value="2A51"/>
    <property type="match status" value="1"/>
</dbReference>
<keyword evidence="6 7" id="KW-0472">Membrane</keyword>
<evidence type="ECO:0000256" key="1">
    <source>
        <dbReference type="ARBA" id="ARBA00004651"/>
    </source>
</evidence>
<dbReference type="OrthoDB" id="8969999at2"/>
<dbReference type="PANTHER" id="PTHR33567:SF3">
    <property type="entry name" value="CHROMATE ION TRANSPORTER (EUROFUNG)"/>
    <property type="match status" value="1"/>
</dbReference>
<dbReference type="Pfam" id="PF02417">
    <property type="entry name" value="Chromate_transp"/>
    <property type="match status" value="2"/>
</dbReference>
<evidence type="ECO:0000313" key="8">
    <source>
        <dbReference type="EMBL" id="AHB48434.1"/>
    </source>
</evidence>
<protein>
    <submittedName>
        <fullName evidence="8">Chromate transporter</fullName>
    </submittedName>
</protein>
<feature type="transmembrane region" description="Helical" evidence="7">
    <location>
        <begin position="202"/>
        <end position="224"/>
    </location>
</feature>
<dbReference type="Proteomes" id="UP000018542">
    <property type="component" value="Chromosome"/>
</dbReference>
<feature type="transmembrane region" description="Helical" evidence="7">
    <location>
        <begin position="307"/>
        <end position="329"/>
    </location>
</feature>
<evidence type="ECO:0000256" key="3">
    <source>
        <dbReference type="ARBA" id="ARBA00022475"/>
    </source>
</evidence>
<dbReference type="PATRIC" id="fig|1029756.8.peg.1787"/>
<proteinExistence type="inferred from homology"/>
<feature type="transmembrane region" description="Helical" evidence="7">
    <location>
        <begin position="414"/>
        <end position="432"/>
    </location>
</feature>
<feature type="transmembrane region" description="Helical" evidence="7">
    <location>
        <begin position="236"/>
        <end position="255"/>
    </location>
</feature>
<organism evidence="8 9">
    <name type="scientific">Hyphomicrobium nitrativorans NL23</name>
    <dbReference type="NCBI Taxonomy" id="1029756"/>
    <lineage>
        <taxon>Bacteria</taxon>
        <taxon>Pseudomonadati</taxon>
        <taxon>Pseudomonadota</taxon>
        <taxon>Alphaproteobacteria</taxon>
        <taxon>Hyphomicrobiales</taxon>
        <taxon>Hyphomicrobiaceae</taxon>
        <taxon>Hyphomicrobium</taxon>
    </lineage>
</organism>
<gene>
    <name evidence="8" type="ORF">W911_08560</name>
</gene>
<dbReference type="RefSeq" id="WP_023787090.1">
    <property type="nucleotide sequence ID" value="NC_022997.1"/>
</dbReference>
<dbReference type="PIRSF" id="PIRSF004810">
    <property type="entry name" value="ChrA"/>
    <property type="match status" value="1"/>
</dbReference>
<keyword evidence="9" id="KW-1185">Reference proteome</keyword>
<evidence type="ECO:0000256" key="7">
    <source>
        <dbReference type="SAM" id="Phobius"/>
    </source>
</evidence>
<dbReference type="GO" id="GO:0005886">
    <property type="term" value="C:plasma membrane"/>
    <property type="evidence" value="ECO:0007669"/>
    <property type="project" value="UniProtKB-SubCell"/>
</dbReference>
<feature type="transmembrane region" description="Helical" evidence="7">
    <location>
        <begin position="87"/>
        <end position="111"/>
    </location>
</feature>
<evidence type="ECO:0000313" key="9">
    <source>
        <dbReference type="Proteomes" id="UP000018542"/>
    </source>
</evidence>
<keyword evidence="4 7" id="KW-0812">Transmembrane</keyword>
<sequence>MTNGTRTSARPSMGEMIRVFHRIGWLSFGGPAGQIALMHRELVETRRWLDEKSYLSALNFCMLLPGPEAMQLATYAGWRLHGVAGGLAAGLLFVLPGALLILVLGFGYAAFGQAPSVEALFLGIKAAVLAIVLQALARVARRSLVGPLDWFLAGAAFAGLFLFAVPFPIIVAAAFLIGFVTADRTEAVALGAPPPTVPLSQTLRTVAVWLAIWILPLVGVALAFGPTHVLTTLAWLYSKLAVVTFGGAYAVLTFMSQQIVEGYGWLSAGEMLDALGLAETTPGPLILVGEFVGLLAAWRHGGGPPMLMGFLGAAVALWATFVPCFLWIFAGAPYIERITHEPRLAGGLRAVTAAVVGVIFNLALWFAIHVLFSRVERVEAGLLSVGVPDLTSLNAVPAVLCVLAAVLLIGRRRGLVETLAVCALLSLGWSLIP</sequence>
<comment type="subcellular location">
    <subcellularLocation>
        <location evidence="1">Cell membrane</location>
        <topology evidence="1">Multi-pass membrane protein</topology>
    </subcellularLocation>
</comment>